<feature type="region of interest" description="Disordered" evidence="1">
    <location>
        <begin position="125"/>
        <end position="170"/>
    </location>
</feature>
<proteinExistence type="predicted"/>
<evidence type="ECO:0000313" key="2">
    <source>
        <dbReference type="EMBL" id="KAF9577710.1"/>
    </source>
</evidence>
<feature type="region of interest" description="Disordered" evidence="1">
    <location>
        <begin position="1"/>
        <end position="36"/>
    </location>
</feature>
<gene>
    <name evidence="2" type="ORF">BGW38_006899</name>
</gene>
<feature type="non-terminal residue" evidence="2">
    <location>
        <position position="216"/>
    </location>
</feature>
<reference evidence="2" key="1">
    <citation type="journal article" date="2020" name="Fungal Divers.">
        <title>Resolving the Mortierellaceae phylogeny through synthesis of multi-gene phylogenetics and phylogenomics.</title>
        <authorList>
            <person name="Vandepol N."/>
            <person name="Liber J."/>
            <person name="Desiro A."/>
            <person name="Na H."/>
            <person name="Kennedy M."/>
            <person name="Barry K."/>
            <person name="Grigoriev I.V."/>
            <person name="Miller A.N."/>
            <person name="O'Donnell K."/>
            <person name="Stajich J.E."/>
            <person name="Bonito G."/>
        </authorList>
    </citation>
    <scope>NUCLEOTIDE SEQUENCE</scope>
    <source>
        <strain evidence="2">KOD1015</strain>
    </source>
</reference>
<accession>A0A9P6FLB1</accession>
<keyword evidence="3" id="KW-1185">Reference proteome</keyword>
<feature type="compositionally biased region" description="Acidic residues" evidence="1">
    <location>
        <begin position="158"/>
        <end position="168"/>
    </location>
</feature>
<dbReference type="Proteomes" id="UP000780801">
    <property type="component" value="Unassembled WGS sequence"/>
</dbReference>
<comment type="caution">
    <text evidence="2">The sequence shown here is derived from an EMBL/GenBank/DDBJ whole genome shotgun (WGS) entry which is preliminary data.</text>
</comment>
<organism evidence="2 3">
    <name type="scientific">Lunasporangiospora selenospora</name>
    <dbReference type="NCBI Taxonomy" id="979761"/>
    <lineage>
        <taxon>Eukaryota</taxon>
        <taxon>Fungi</taxon>
        <taxon>Fungi incertae sedis</taxon>
        <taxon>Mucoromycota</taxon>
        <taxon>Mortierellomycotina</taxon>
        <taxon>Mortierellomycetes</taxon>
        <taxon>Mortierellales</taxon>
        <taxon>Mortierellaceae</taxon>
        <taxon>Lunasporangiospora</taxon>
    </lineage>
</organism>
<dbReference type="EMBL" id="JAABOA010004468">
    <property type="protein sequence ID" value="KAF9577710.1"/>
    <property type="molecule type" value="Genomic_DNA"/>
</dbReference>
<sequence>MANNILARSLSDLSSKGHNAGLEHEDPSTSRSPYPLVVNGELLNESDKDRSSSRFVRTPLSRDASIYFQTIGLKSTIQSKTDPQPKSTLSQKPTARQTLNTINSKGDQCAGKEKVVISGYGLADFSSSDESDAEPQSNCRDFREPGRGYGLFGSDSDISSDSDSDELYSDDKNCISERGATRRNTASTGHAHYVAHITGRMDPWEKKMQKVREESK</sequence>
<evidence type="ECO:0000313" key="3">
    <source>
        <dbReference type="Proteomes" id="UP000780801"/>
    </source>
</evidence>
<name>A0A9P6FLB1_9FUNG</name>
<protein>
    <submittedName>
        <fullName evidence="2">Uncharacterized protein</fullName>
    </submittedName>
</protein>
<dbReference type="AlphaFoldDB" id="A0A9P6FLB1"/>
<evidence type="ECO:0000256" key="1">
    <source>
        <dbReference type="SAM" id="MobiDB-lite"/>
    </source>
</evidence>